<gene>
    <name evidence="1" type="ORF">SOASR030_21020</name>
</gene>
<comment type="caution">
    <text evidence="1">The sequence shown here is derived from an EMBL/GenBank/DDBJ whole genome shotgun (WGS) entry which is preliminary data.</text>
</comment>
<dbReference type="PROSITE" id="PS51257">
    <property type="entry name" value="PROKAR_LIPOPROTEIN"/>
    <property type="match status" value="1"/>
</dbReference>
<evidence type="ECO:0000313" key="2">
    <source>
        <dbReference type="Proteomes" id="UP001058124"/>
    </source>
</evidence>
<dbReference type="EMBL" id="BRLH01000004">
    <property type="protein sequence ID" value="GKX55990.1"/>
    <property type="molecule type" value="Genomic_DNA"/>
</dbReference>
<reference evidence="1" key="1">
    <citation type="submission" date="2022-06" db="EMBL/GenBank/DDBJ databases">
        <title>Draft genome sequences of Leminorella grimontii str. JCM5902.</title>
        <authorList>
            <person name="Wakabayashi Y."/>
            <person name="Kojima K."/>
        </authorList>
    </citation>
    <scope>NUCLEOTIDE SEQUENCE</scope>
    <source>
        <strain evidence="1">JCM 5902</strain>
    </source>
</reference>
<accession>A0AAV5N1Z6</accession>
<sequence length="201" mass="22939">MKRAFCGFLALVALLLLGGCGDKDIRTPESKVLLSSPELREKARNLPHRFEDKNLRYEVRYADNWGDATVDDGDLILYRLDDEGEKYGPVVLVSISDYDSLLFTSAASFGKEVKKSLQAEHGFKAVKLLTSESVSWYSSKAIHLEYTAIQDDDPLKYFEQMYINDDKNKKSVILVFTCQVDECDAARDEAMLIFHSFRFIR</sequence>
<dbReference type="RefSeq" id="WP_027274402.1">
    <property type="nucleotide sequence ID" value="NZ_BRLH01000004.1"/>
</dbReference>
<evidence type="ECO:0008006" key="3">
    <source>
        <dbReference type="Google" id="ProtNLM"/>
    </source>
</evidence>
<keyword evidence="2" id="KW-1185">Reference proteome</keyword>
<protein>
    <recommendedName>
        <fullName evidence="3">Lipoprotein</fullName>
    </recommendedName>
</protein>
<dbReference type="Gene3D" id="3.40.1000.10">
    <property type="entry name" value="Mog1/PsbP, alpha/beta/alpha sandwich"/>
    <property type="match status" value="1"/>
</dbReference>
<dbReference type="Proteomes" id="UP001058124">
    <property type="component" value="Unassembled WGS sequence"/>
</dbReference>
<organism evidence="1 2">
    <name type="scientific">Leminorella grimontii</name>
    <dbReference type="NCBI Taxonomy" id="82981"/>
    <lineage>
        <taxon>Bacteria</taxon>
        <taxon>Pseudomonadati</taxon>
        <taxon>Pseudomonadota</taxon>
        <taxon>Gammaproteobacteria</taxon>
        <taxon>Enterobacterales</taxon>
        <taxon>Budviciaceae</taxon>
        <taxon>Leminorella</taxon>
    </lineage>
</organism>
<proteinExistence type="predicted"/>
<evidence type="ECO:0000313" key="1">
    <source>
        <dbReference type="EMBL" id="GKX55990.1"/>
    </source>
</evidence>
<dbReference type="AlphaFoldDB" id="A0AAV5N1Z6"/>
<name>A0AAV5N1Z6_9GAMM</name>